<organism evidence="2 3">
    <name type="scientific">Streptomyces radiopugnans</name>
    <dbReference type="NCBI Taxonomy" id="403935"/>
    <lineage>
        <taxon>Bacteria</taxon>
        <taxon>Bacillati</taxon>
        <taxon>Actinomycetota</taxon>
        <taxon>Actinomycetes</taxon>
        <taxon>Kitasatosporales</taxon>
        <taxon>Streptomycetaceae</taxon>
        <taxon>Streptomyces</taxon>
    </lineage>
</organism>
<evidence type="ECO:0000313" key="2">
    <source>
        <dbReference type="EMBL" id="SEP64090.1"/>
    </source>
</evidence>
<evidence type="ECO:0000313" key="3">
    <source>
        <dbReference type="Proteomes" id="UP000199055"/>
    </source>
</evidence>
<keyword evidence="3" id="KW-1185">Reference proteome</keyword>
<dbReference type="STRING" id="403935.SAMN05216481_101551"/>
<dbReference type="AlphaFoldDB" id="A0A1H8ZI50"/>
<evidence type="ECO:0000259" key="1">
    <source>
        <dbReference type="PROSITE" id="PS51332"/>
    </source>
</evidence>
<dbReference type="Gene3D" id="3.40.50.280">
    <property type="entry name" value="Cobalamin-binding domain"/>
    <property type="match status" value="1"/>
</dbReference>
<dbReference type="Pfam" id="PF02310">
    <property type="entry name" value="B12-binding"/>
    <property type="match status" value="1"/>
</dbReference>
<name>A0A1H8ZI50_9ACTN</name>
<feature type="domain" description="B12-binding" evidence="1">
    <location>
        <begin position="20"/>
        <end position="155"/>
    </location>
</feature>
<dbReference type="GO" id="GO:0046872">
    <property type="term" value="F:metal ion binding"/>
    <property type="evidence" value="ECO:0007669"/>
    <property type="project" value="InterPro"/>
</dbReference>
<dbReference type="Proteomes" id="UP000199055">
    <property type="component" value="Unassembled WGS sequence"/>
</dbReference>
<dbReference type="PROSITE" id="PS51332">
    <property type="entry name" value="B12_BINDING"/>
    <property type="match status" value="1"/>
</dbReference>
<dbReference type="CDD" id="cd02065">
    <property type="entry name" value="B12-binding_like"/>
    <property type="match status" value="1"/>
</dbReference>
<proteinExistence type="predicted"/>
<sequence>MSAAAPTVITPEPLTGTAGPRRVLVSSVSSDSHTWNLVFLQLLIEEYGHSVTNIGACVPDDLLIAECRRHRPDMVVISSVNGHGHLDGRRLIARLRAEPDLADLPVVIGGKLGTRGAEGGSHARALAEAGFDAVFEDSVGIGEFRRYLAAPGTRALRGAASAVPVL</sequence>
<dbReference type="InterPro" id="IPR006158">
    <property type="entry name" value="Cobalamin-bd"/>
</dbReference>
<accession>A0A1H8ZI50</accession>
<gene>
    <name evidence="2" type="ORF">SAMN05216481_101551</name>
</gene>
<dbReference type="InterPro" id="IPR036724">
    <property type="entry name" value="Cobalamin-bd_sf"/>
</dbReference>
<protein>
    <submittedName>
        <fullName evidence="2">Methylaspartate mutase sigma subunit/methylaspartate mutase epsilon subunit</fullName>
    </submittedName>
</protein>
<dbReference type="EMBL" id="FOET01000001">
    <property type="protein sequence ID" value="SEP64090.1"/>
    <property type="molecule type" value="Genomic_DNA"/>
</dbReference>
<reference evidence="2 3" key="1">
    <citation type="submission" date="2016-10" db="EMBL/GenBank/DDBJ databases">
        <authorList>
            <person name="de Groot N.N."/>
        </authorList>
    </citation>
    <scope>NUCLEOTIDE SEQUENCE [LARGE SCALE GENOMIC DNA]</scope>
    <source>
        <strain evidence="2 3">CGMCC 4.3519</strain>
    </source>
</reference>
<dbReference type="SUPFAM" id="SSF52242">
    <property type="entry name" value="Cobalamin (vitamin B12)-binding domain"/>
    <property type="match status" value="1"/>
</dbReference>
<dbReference type="GO" id="GO:0031419">
    <property type="term" value="F:cobalamin binding"/>
    <property type="evidence" value="ECO:0007669"/>
    <property type="project" value="InterPro"/>
</dbReference>
<dbReference type="RefSeq" id="WP_093654914.1">
    <property type="nucleotide sequence ID" value="NZ_FOET01000001.1"/>
</dbReference>